<keyword evidence="4" id="KW-1185">Reference proteome</keyword>
<feature type="transmembrane region" description="Helical" evidence="1">
    <location>
        <begin position="46"/>
        <end position="69"/>
    </location>
</feature>
<dbReference type="Pfam" id="PF04578">
    <property type="entry name" value="DUF594"/>
    <property type="match status" value="1"/>
</dbReference>
<evidence type="ECO:0000313" key="4">
    <source>
        <dbReference type="Proteomes" id="UP000796880"/>
    </source>
</evidence>
<protein>
    <recommendedName>
        <fullName evidence="2">DUF4220 domain-containing protein</fullName>
    </recommendedName>
</protein>
<feature type="transmembrane region" description="Helical" evidence="1">
    <location>
        <begin position="331"/>
        <end position="353"/>
    </location>
</feature>
<dbReference type="InterPro" id="IPR007658">
    <property type="entry name" value="DUF594"/>
</dbReference>
<gene>
    <name evidence="3" type="ORF">FNV43_RR07683</name>
</gene>
<keyword evidence="1" id="KW-0812">Transmembrane</keyword>
<reference evidence="3" key="1">
    <citation type="submission" date="2020-03" db="EMBL/GenBank/DDBJ databases">
        <title>A high-quality chromosome-level genome assembly of a woody plant with both climbing and erect habits, Rhamnella rubrinervis.</title>
        <authorList>
            <person name="Lu Z."/>
            <person name="Yang Y."/>
            <person name="Zhu X."/>
            <person name="Sun Y."/>
        </authorList>
    </citation>
    <scope>NUCLEOTIDE SEQUENCE</scope>
    <source>
        <strain evidence="3">BYM</strain>
        <tissue evidence="3">Leaf</tissue>
    </source>
</reference>
<dbReference type="InterPro" id="IPR025315">
    <property type="entry name" value="DUF4220"/>
</dbReference>
<feature type="transmembrane region" description="Helical" evidence="1">
    <location>
        <begin position="140"/>
        <end position="158"/>
    </location>
</feature>
<keyword evidence="1" id="KW-0472">Membrane</keyword>
<dbReference type="PANTHER" id="PTHR31325">
    <property type="entry name" value="OS01G0798800 PROTEIN-RELATED"/>
    <property type="match status" value="1"/>
</dbReference>
<dbReference type="OrthoDB" id="1689146at2759"/>
<feature type="transmembrane region" description="Helical" evidence="1">
    <location>
        <begin position="116"/>
        <end position="134"/>
    </location>
</feature>
<name>A0A8K0HH45_9ROSA</name>
<feature type="transmembrane region" description="Helical" evidence="1">
    <location>
        <begin position="89"/>
        <end position="109"/>
    </location>
</feature>
<keyword evidence="1" id="KW-1133">Transmembrane helix</keyword>
<dbReference type="Pfam" id="PF13968">
    <property type="entry name" value="DUF4220"/>
    <property type="match status" value="1"/>
</dbReference>
<sequence>MVHPIPESVKRIWDKWNLRGSIILSLSLQTYLILFAPFRKRTESRWVILLIWSAYLLADWVANFAVGLISNSQGGNPSDDNNYDALLAFWAPFLLLHLGGPDTITAFALEDNALWLRHMLGLIFQVIAAAYVFIQTLPKNNLWVSTLLMFLAGIIKYAERTRALFLASLDRFRESMLTEPDPGPNYAKLMEEYASKKDSKLPTHINMIAEPAKESMTVINLDKVDLNNVEVVQHAYHFFEIFKGLVVDLIFSFRERRESQLFFHKRTSEDAFKVISVELNFMYDVLYTKVAVVHSMVGYIFRFISFSTVLVALLLFTSFEKRNNLHHFDVGITYTLLLGAIALDTIAFFKLIFSDWTVVALKKQNKRSWIARILGSYLNLKWPRWSAGSPNCLQWARKILFQRWSESVSTFNLIEYCLNERPKLGPNMIDCWGIVYIEVIDLFGLKDFRDRIKYLSSKPLDKKLWDFIFEELQKKSLLADDPETANRICSARGDWVLQDSGWNTDFTSLMSYVIEVDYDQSLLLWHIATELCYNMGEDDANSNREDNIKDSREFSKILSDYMLYLLVMQPTMMSSIAGIGQIRFRDTCAEAKKFFSRRELKPEEEQKQACIRLLEVNTDVKPVTVKGDRSKSVLFDACILAKELDNKLKEKKWKLMSEVWVELLSYAASHCRANTHAQLLSKGGELITFVWLLMAHFGIGEQFQINEGHARAKLIVGK</sequence>
<feature type="transmembrane region" description="Helical" evidence="1">
    <location>
        <begin position="299"/>
        <end position="319"/>
    </location>
</feature>
<evidence type="ECO:0000259" key="2">
    <source>
        <dbReference type="Pfam" id="PF13968"/>
    </source>
</evidence>
<comment type="caution">
    <text evidence="3">The sequence shown here is derived from an EMBL/GenBank/DDBJ whole genome shotgun (WGS) entry which is preliminary data.</text>
</comment>
<feature type="domain" description="DUF4220" evidence="2">
    <location>
        <begin position="52"/>
        <end position="416"/>
    </location>
</feature>
<feature type="transmembrane region" description="Helical" evidence="1">
    <location>
        <begin position="16"/>
        <end position="34"/>
    </location>
</feature>
<dbReference type="EMBL" id="VOIH02000003">
    <property type="protein sequence ID" value="KAF3451588.1"/>
    <property type="molecule type" value="Genomic_DNA"/>
</dbReference>
<organism evidence="3 4">
    <name type="scientific">Rhamnella rubrinervis</name>
    <dbReference type="NCBI Taxonomy" id="2594499"/>
    <lineage>
        <taxon>Eukaryota</taxon>
        <taxon>Viridiplantae</taxon>
        <taxon>Streptophyta</taxon>
        <taxon>Embryophyta</taxon>
        <taxon>Tracheophyta</taxon>
        <taxon>Spermatophyta</taxon>
        <taxon>Magnoliopsida</taxon>
        <taxon>eudicotyledons</taxon>
        <taxon>Gunneridae</taxon>
        <taxon>Pentapetalae</taxon>
        <taxon>rosids</taxon>
        <taxon>fabids</taxon>
        <taxon>Rosales</taxon>
        <taxon>Rhamnaceae</taxon>
        <taxon>rhamnoid group</taxon>
        <taxon>Rhamneae</taxon>
        <taxon>Rhamnella</taxon>
    </lineage>
</organism>
<dbReference type="AlphaFoldDB" id="A0A8K0HH45"/>
<evidence type="ECO:0000313" key="3">
    <source>
        <dbReference type="EMBL" id="KAF3451588.1"/>
    </source>
</evidence>
<dbReference type="Proteomes" id="UP000796880">
    <property type="component" value="Unassembled WGS sequence"/>
</dbReference>
<proteinExistence type="predicted"/>
<evidence type="ECO:0000256" key="1">
    <source>
        <dbReference type="SAM" id="Phobius"/>
    </source>
</evidence>
<accession>A0A8K0HH45</accession>